<gene>
    <name evidence="1" type="ORF">GCM10009741_43270</name>
</gene>
<evidence type="ECO:0000313" key="1">
    <source>
        <dbReference type="EMBL" id="GAA1536060.1"/>
    </source>
</evidence>
<dbReference type="Proteomes" id="UP001500363">
    <property type="component" value="Unassembled WGS sequence"/>
</dbReference>
<evidence type="ECO:0000313" key="2">
    <source>
        <dbReference type="Proteomes" id="UP001500363"/>
    </source>
</evidence>
<dbReference type="InterPro" id="IPR029063">
    <property type="entry name" value="SAM-dependent_MTases_sf"/>
</dbReference>
<organism evidence="1 2">
    <name type="scientific">Kribbella lupini</name>
    <dbReference type="NCBI Taxonomy" id="291602"/>
    <lineage>
        <taxon>Bacteria</taxon>
        <taxon>Bacillati</taxon>
        <taxon>Actinomycetota</taxon>
        <taxon>Actinomycetes</taxon>
        <taxon>Propionibacteriales</taxon>
        <taxon>Kribbellaceae</taxon>
        <taxon>Kribbella</taxon>
    </lineage>
</organism>
<dbReference type="EMBL" id="BAAANC010000002">
    <property type="protein sequence ID" value="GAA1536060.1"/>
    <property type="molecule type" value="Genomic_DNA"/>
</dbReference>
<proteinExistence type="predicted"/>
<evidence type="ECO:0008006" key="3">
    <source>
        <dbReference type="Google" id="ProtNLM"/>
    </source>
</evidence>
<protein>
    <recommendedName>
        <fullName evidence="3">Methyltransferase family protein</fullName>
    </recommendedName>
</protein>
<sequence>MIAGELLNWSDLHPSDARPAVGGPVAAELLAAVVRPTDSVLVAGPHSLELLEQLAKTAASVDVLARSAPDAEEIAQALDVRVFCGTLDHFGPEHGEASYDVVVALDGVPRLIGPDTLVLPWADGLAALKSRLAPGGRLLLGAENSFGIERLVQPDPTITVPRDEDWPADVRGDAAAPAGLKAVLSALQTADLRVTSTYALFPTLVEASVGLSSVDQALAAAVVARSVAARFSGPTLTDPYRTTQEAVAAGLGMELAPGWFFVVGAESPGVLPDGAVPAGPGVLLEEELFTALRIDDHAALRRIIPAYVEWLRGQDAATAAVASADNVISDGTTYRLFGTAPALESTGDALVVAQLGRFARRSLEAGSRQPWAVGSAPRDLTARLASMAGISVTDELWAAVADNNEMIRPQGSAEQLATIARLAQELADASTQATWFEGQLKGIRRSKPYRVGQAVLNPARVVVKRVRRVVR</sequence>
<keyword evidence="2" id="KW-1185">Reference proteome</keyword>
<comment type="caution">
    <text evidence="1">The sequence shown here is derived from an EMBL/GenBank/DDBJ whole genome shotgun (WGS) entry which is preliminary data.</text>
</comment>
<dbReference type="Gene3D" id="3.40.50.150">
    <property type="entry name" value="Vaccinia Virus protein VP39"/>
    <property type="match status" value="1"/>
</dbReference>
<reference evidence="2" key="1">
    <citation type="journal article" date="2019" name="Int. J. Syst. Evol. Microbiol.">
        <title>The Global Catalogue of Microorganisms (GCM) 10K type strain sequencing project: providing services to taxonomists for standard genome sequencing and annotation.</title>
        <authorList>
            <consortium name="The Broad Institute Genomics Platform"/>
            <consortium name="The Broad Institute Genome Sequencing Center for Infectious Disease"/>
            <person name="Wu L."/>
            <person name="Ma J."/>
        </authorList>
    </citation>
    <scope>NUCLEOTIDE SEQUENCE [LARGE SCALE GENOMIC DNA]</scope>
    <source>
        <strain evidence="2">JCM 14303</strain>
    </source>
</reference>
<accession>A0ABP4M234</accession>
<dbReference type="SUPFAM" id="SSF53335">
    <property type="entry name" value="S-adenosyl-L-methionine-dependent methyltransferases"/>
    <property type="match status" value="1"/>
</dbReference>
<name>A0ABP4M234_9ACTN</name>